<feature type="compositionally biased region" description="Low complexity" evidence="1">
    <location>
        <begin position="590"/>
        <end position="609"/>
    </location>
</feature>
<feature type="domain" description="REH2 DRSM" evidence="2">
    <location>
        <begin position="278"/>
        <end position="422"/>
    </location>
</feature>
<feature type="compositionally biased region" description="Acidic residues" evidence="1">
    <location>
        <begin position="1996"/>
        <end position="2010"/>
    </location>
</feature>
<feature type="compositionally biased region" description="Basic and acidic residues" evidence="1">
    <location>
        <begin position="1984"/>
        <end position="1995"/>
    </location>
</feature>
<dbReference type="GeneID" id="92514477"/>
<evidence type="ECO:0000256" key="1">
    <source>
        <dbReference type="SAM" id="MobiDB-lite"/>
    </source>
</evidence>
<dbReference type="Pfam" id="PF26536">
    <property type="entry name" value="DSRM_REH2"/>
    <property type="match status" value="4"/>
</dbReference>
<dbReference type="RefSeq" id="XP_067177060.1">
    <property type="nucleotide sequence ID" value="XM_067321965.1"/>
</dbReference>
<feature type="region of interest" description="Disordered" evidence="1">
    <location>
        <begin position="587"/>
        <end position="609"/>
    </location>
</feature>
<name>A0A836KH14_9TRYP</name>
<feature type="domain" description="REH2 DRSM" evidence="2">
    <location>
        <begin position="900"/>
        <end position="965"/>
    </location>
</feature>
<gene>
    <name evidence="3" type="ORF">LSCM1_04457</name>
</gene>
<feature type="region of interest" description="Disordered" evidence="1">
    <location>
        <begin position="463"/>
        <end position="486"/>
    </location>
</feature>
<feature type="domain" description="REH2 DRSM" evidence="2">
    <location>
        <begin position="1051"/>
        <end position="1173"/>
    </location>
</feature>
<dbReference type="EMBL" id="JAFEUZ010000029">
    <property type="protein sequence ID" value="KAG5473826.1"/>
    <property type="molecule type" value="Genomic_DNA"/>
</dbReference>
<feature type="region of interest" description="Disordered" evidence="1">
    <location>
        <begin position="869"/>
        <end position="898"/>
    </location>
</feature>
<feature type="compositionally biased region" description="Low complexity" evidence="1">
    <location>
        <begin position="16"/>
        <end position="28"/>
    </location>
</feature>
<protein>
    <recommendedName>
        <fullName evidence="2">REH2 DRSM domain-containing protein</fullName>
    </recommendedName>
</protein>
<feature type="region of interest" description="Disordered" evidence="1">
    <location>
        <begin position="194"/>
        <end position="240"/>
    </location>
</feature>
<dbReference type="PANTHER" id="PTHR42260:SF1">
    <property type="entry name" value="DRBM DOMAIN-CONTAINING PROTEIN"/>
    <property type="match status" value="1"/>
</dbReference>
<dbReference type="InterPro" id="IPR058737">
    <property type="entry name" value="DSRM_REH2"/>
</dbReference>
<feature type="compositionally biased region" description="Polar residues" evidence="1">
    <location>
        <begin position="476"/>
        <end position="486"/>
    </location>
</feature>
<feature type="region of interest" description="Disordered" evidence="1">
    <location>
        <begin position="1966"/>
        <end position="2010"/>
    </location>
</feature>
<dbReference type="KEGG" id="lmat:92514477"/>
<feature type="region of interest" description="Disordered" evidence="1">
    <location>
        <begin position="16"/>
        <end position="43"/>
    </location>
</feature>
<evidence type="ECO:0000259" key="2">
    <source>
        <dbReference type="Pfam" id="PF26536"/>
    </source>
</evidence>
<feature type="domain" description="REH2 DRSM" evidence="2">
    <location>
        <begin position="83"/>
        <end position="215"/>
    </location>
</feature>
<keyword evidence="4" id="KW-1185">Reference proteome</keyword>
<accession>A0A836KH14</accession>
<comment type="caution">
    <text evidence="3">The sequence shown here is derived from an EMBL/GenBank/DDBJ whole genome shotgun (WGS) entry which is preliminary data.</text>
</comment>
<dbReference type="PANTHER" id="PTHR42260">
    <property type="entry name" value="DRBM DOMAIN-CONTAINING PROTEIN-RELATED"/>
    <property type="match status" value="1"/>
</dbReference>
<sequence>MLRLVHSLPMAYASVSVQRRSRSSSSQRPLSVTSIDSTRVEGGADDWSDVEVEVLLPEPKVAASGSSTISSTANDAAAPALEAIDAIDSYAKAKVSNFVRRLLPPSAPGASGAAPSSSVIGLEVRQVQGCGKTTQYHARWRLPLPAEFGERYGEGFAPTAKEAEAVAAMHAERVIDALGFQLFQLSSKQRKHAEAARAAGRWAPMPEATTSSSTASSSGTPVTSAEVVPPPDTPSPPPLQLLELSARERQEKDLRIDRIQFIPVQRTGFAPFAFTLASPHHLDSSSHARIERFFRIHRTPFKSSLRLILLKSSRNGAASREDVGEDVNGRRNSATPQDVFLAQLILPLPARFGKRVAMGKASTRREAVLVACMHAELIIDAVGFALYPDNHEHQAAHAVECARMHRWCTQPGDCTYKYTAPSPPPMELVEEPHPSTVAPATMVTPERGSAASGVPLRVGAEDGITEVDGDGRNFGASPSSKRASEAQACSTPPSVESMLLQHQRAILAVRNFTDEPSLRDFEPARLLLERYVEPFVPRLATHAEAAARTSSISPTDSCLTALMLVEEMGQRDRRVFRATITVPLSTPSCEQAAQTSTPAPAAPEAASDTAQGVDIPSALPYTHSFVAIGVSYTIRLAESAAAVHALRTLAALNRLCLVHGNAAVVQALESFAMRAQIPLHDPAQPMLIPAQLPPQSLPAPVRVMEGFVGRIAASGLKLRDRRYLPTDMNVEIASSRFASRIPLLSEEAGTVACTLNREDDLLRELRVCQERLPRLQWDASPDADGRIIVSPDLDVRQSPTYNHTLPSIREPDVMATTRLRDYLERHGKSLELALSVVRVDDHPANSARHAFYVARVVLPVALRHRSKAKRKLPSADVSATGALASSPPAFSESPQSGPLQVSEYVAQGEGPTRDDAILLCAAHAEVLLDSAGLPFYDHALLQRKHADTARALGRWAPLVRGAASPPGALCRTPPPLRKVARESPAWACAQAQRCASAREALMSESVGPATPVPSPALPTRIPHSAPAAPAGATKVDDETLCDIARLQFVYHTDIDRRALRMVAEYFLHNGSDIHRMVRQYVVKHPKLGTIYRSIVEIPLPASYGKRYAVGCAAQKRQALFLCCKHALLILDALSIPVFNQYGRQRKYSRAAAVKGHDVPLGSKAPRKTDTPSPPGLYYLATCAAAKEKPPDVPKLPCLRDRKVLALWGIFVHHCASYVTRISETWVKEAVSAPVHPRVPRSNLVAENAALEMADKMPSDKFARRRLLELCRMAGLPDPTEDTPSQAVALSPNERRFVTFKELVGTPYTMRGVSDVTPAESRYRAYEHGIQLLLLVVRPNSSSVPTPRRSWWDGQQRTLCIYDSVRNQITPHGCLWLLRMWAAMHNPPLCVRVEMRRLDSPSEELGNVHARADDSSAAAISQLTPALPAHGPAGPLISYEGVAFITQLCDGNEKVLYHAACETTDPATTASAADSVHKALRQLLSDVQRAPTMQRLHRFLSQQPQLHIPSFRVLADPEEVVHRLHAQVCDAHKSTRTAQPIKPLEVGHLTARWTALTPHEEQTVSFYTSWCVEALQRWVGSASGAGGSAVATEGETESVRAQPKCLPSTLVSLLTSYGLARAAPRARMAWQEQDATSRPPSPGVPTPLAGALAVLCRCLPELPDVTEGEEKRKGAAVGQAPPSMTRLVERHRELPLQLAHLILMGMLLGCVPWAVRAAALVACAEHTLEWYDQQQLSHAAAGSSAASAPTPPPPSSRSVPYVSVDVTEAVLASLDATVPPLPKTVLRYASEVEQRLKDLWMEASAAAEAEGASPLPWLQSLAAWSACLEKTDVSGQSSTSPDALTATQRGTLRPLLQCAVSASAAPHAVWVRAVRVERGADAEEAGGDSAYGSLAEPRAPMEPLIFQSRRSAHYAAVRLSTSNPTQVEPAKAISAMTTCFAAFGCYAYPKAALVATTLEQERASASWSVSRAAEDDDSTAQTSNDGEKGAAEAVKDGEEEEDRDDLDDDGDVDVGQYVRVFGTCVSPLAAALVAAAPTRSASLPLHSSTPAKTDDTVVSGALRAVDENLPMLMTAFQETVPLLVNRHTSVPLLSGISAHLRSRVEATTPFSPEERNAISELFRLAVGTAADAASRGEEAV</sequence>
<feature type="compositionally biased region" description="Low complexity" evidence="1">
    <location>
        <begin position="196"/>
        <end position="225"/>
    </location>
</feature>
<dbReference type="Proteomes" id="UP000673552">
    <property type="component" value="Unassembled WGS sequence"/>
</dbReference>
<reference evidence="4" key="2">
    <citation type="journal article" date="2021" name="Sci. Data">
        <title>Chromosome-scale genome sequencing, assembly and annotation of six genomes from subfamily Leishmaniinae.</title>
        <authorList>
            <person name="Almutairi H."/>
            <person name="Urbaniak M.D."/>
            <person name="Bates M.D."/>
            <person name="Jariyapan N."/>
            <person name="Kwakye-Nuako G."/>
            <person name="Thomaz Soccol V."/>
            <person name="Al-Salem W.S."/>
            <person name="Dillon R.J."/>
            <person name="Bates P.A."/>
            <person name="Gatherer D."/>
        </authorList>
    </citation>
    <scope>NUCLEOTIDE SEQUENCE [LARGE SCALE GENOMIC DNA]</scope>
</reference>
<evidence type="ECO:0000313" key="4">
    <source>
        <dbReference type="Proteomes" id="UP000673552"/>
    </source>
</evidence>
<dbReference type="OrthoDB" id="273195at2759"/>
<feature type="compositionally biased region" description="Pro residues" evidence="1">
    <location>
        <begin position="228"/>
        <end position="239"/>
    </location>
</feature>
<proteinExistence type="predicted"/>
<reference evidence="4" key="1">
    <citation type="journal article" date="2021" name="Microbiol. Resour. Announc.">
        <title>LGAAP: Leishmaniinae Genome Assembly and Annotation Pipeline.</title>
        <authorList>
            <person name="Almutairi H."/>
            <person name="Urbaniak M.D."/>
            <person name="Bates M.D."/>
            <person name="Jariyapan N."/>
            <person name="Kwakye-Nuako G."/>
            <person name="Thomaz-Soccol V."/>
            <person name="Al-Salem W.S."/>
            <person name="Dillon R.J."/>
            <person name="Bates P.A."/>
            <person name="Gatherer D."/>
        </authorList>
    </citation>
    <scope>NUCLEOTIDE SEQUENCE [LARGE SCALE GENOMIC DNA]</scope>
</reference>
<evidence type="ECO:0000313" key="3">
    <source>
        <dbReference type="EMBL" id="KAG5473826.1"/>
    </source>
</evidence>
<organism evidence="3 4">
    <name type="scientific">Leishmania martiniquensis</name>
    <dbReference type="NCBI Taxonomy" id="1580590"/>
    <lineage>
        <taxon>Eukaryota</taxon>
        <taxon>Discoba</taxon>
        <taxon>Euglenozoa</taxon>
        <taxon>Kinetoplastea</taxon>
        <taxon>Metakinetoplastina</taxon>
        <taxon>Trypanosomatida</taxon>
        <taxon>Trypanosomatidae</taxon>
        <taxon>Leishmaniinae</taxon>
        <taxon>Leishmania</taxon>
    </lineage>
</organism>